<keyword evidence="5" id="KW-1133">Transmembrane helix</keyword>
<dbReference type="ExpressionAtlas" id="F6YVT9">
    <property type="expression patterns" value="baseline"/>
</dbReference>
<dbReference type="Proteomes" id="UP000006718">
    <property type="component" value="Chromosome 19"/>
</dbReference>
<dbReference type="InterPro" id="IPR050831">
    <property type="entry name" value="CEA_cell_adhesion"/>
</dbReference>
<dbReference type="CDD" id="cd20948">
    <property type="entry name" value="IgC2_CEACAM5-like"/>
    <property type="match status" value="1"/>
</dbReference>
<keyword evidence="5" id="KW-0812">Transmembrane</keyword>
<keyword evidence="5" id="KW-0472">Membrane</keyword>
<keyword evidence="9" id="KW-1185">Reference proteome</keyword>
<dbReference type="FunFam" id="2.60.40.10:FF:000244">
    <property type="entry name" value="carcinoembryonic antigen-related cell adhesion molecule 16"/>
    <property type="match status" value="1"/>
</dbReference>
<gene>
    <name evidence="8" type="primary">CEACAM6</name>
</gene>
<dbReference type="InterPro" id="IPR036179">
    <property type="entry name" value="Ig-like_dom_sf"/>
</dbReference>
<dbReference type="PANTHER" id="PTHR44427:SF1">
    <property type="entry name" value="CARCINOEMBRYONIC ANTIGEN-RELATED CELL ADHESION MOLECULE 1"/>
    <property type="match status" value="1"/>
</dbReference>
<comment type="similarity">
    <text evidence="4">Belongs to the immunoglobulin superfamily. CEA family.</text>
</comment>
<dbReference type="SMART" id="SM00409">
    <property type="entry name" value="IG"/>
    <property type="match status" value="3"/>
</dbReference>
<reference evidence="9" key="1">
    <citation type="journal article" date="2007" name="Science">
        <title>Evolutionary and biomedical insights from the rhesus macaque genome.</title>
        <authorList>
            <person name="Gibbs R.A."/>
            <person name="Rogers J."/>
            <person name="Katze M.G."/>
            <person name="Bumgarner R."/>
            <person name="Weinstock G.M."/>
            <person name="Mardis E.R."/>
            <person name="Remington K.A."/>
            <person name="Strausberg R.L."/>
            <person name="Venter J.C."/>
            <person name="Wilson R.K."/>
            <person name="Batzer M.A."/>
            <person name="Bustamante C.D."/>
            <person name="Eichler E.E."/>
            <person name="Hahn M.W."/>
            <person name="Hardison R.C."/>
            <person name="Makova K.D."/>
            <person name="Miller W."/>
            <person name="Milosavljevic A."/>
            <person name="Palermo R.E."/>
            <person name="Siepel A."/>
            <person name="Sikela J.M."/>
            <person name="Attaway T."/>
            <person name="Bell S."/>
            <person name="Bernard K.E."/>
            <person name="Buhay C.J."/>
            <person name="Chandrabose M.N."/>
            <person name="Dao M."/>
            <person name="Davis C."/>
            <person name="Delehaunty K.D."/>
            <person name="Ding Y."/>
            <person name="Dinh H.H."/>
            <person name="Dugan-Rocha S."/>
            <person name="Fulton L.A."/>
            <person name="Gabisi R.A."/>
            <person name="Garner T.T."/>
            <person name="Godfrey J."/>
            <person name="Hawes A.C."/>
            <person name="Hernandez J."/>
            <person name="Hines S."/>
            <person name="Holder M."/>
            <person name="Hume J."/>
            <person name="Jhangiani S.N."/>
            <person name="Joshi V."/>
            <person name="Khan Z.M."/>
            <person name="Kirkness E.F."/>
            <person name="Cree A."/>
            <person name="Fowler R.G."/>
            <person name="Lee S."/>
            <person name="Lewis L.R."/>
            <person name="Li Z."/>
            <person name="Liu Y.-S."/>
            <person name="Moore S.M."/>
            <person name="Muzny D."/>
            <person name="Nazareth L.V."/>
            <person name="Ngo D.N."/>
            <person name="Okwuonu G.O."/>
            <person name="Pai G."/>
            <person name="Parker D."/>
            <person name="Paul H.A."/>
            <person name="Pfannkoch C."/>
            <person name="Pohl C.S."/>
            <person name="Rogers Y.-H.C."/>
            <person name="Ruiz S.J."/>
            <person name="Sabo A."/>
            <person name="Santibanez J."/>
            <person name="Schneider B.W."/>
            <person name="Smith S.M."/>
            <person name="Sodergren E."/>
            <person name="Svatek A.F."/>
            <person name="Utterback T.R."/>
            <person name="Vattathil S."/>
            <person name="Warren W."/>
            <person name="White C.S."/>
            <person name="Chinwalla A.T."/>
            <person name="Feng Y."/>
            <person name="Halpern A.L."/>
            <person name="Hillier L.W."/>
            <person name="Huang X."/>
            <person name="Minx P."/>
            <person name="Nelson J.O."/>
            <person name="Pepin K.H."/>
            <person name="Qin X."/>
            <person name="Sutton G.G."/>
            <person name="Venter E."/>
            <person name="Walenz B.P."/>
            <person name="Wallis J.W."/>
            <person name="Worley K.C."/>
            <person name="Yang S.-P."/>
            <person name="Jones S.M."/>
            <person name="Marra M.A."/>
            <person name="Rocchi M."/>
            <person name="Schein J.E."/>
            <person name="Baertsch R."/>
            <person name="Clarke L."/>
            <person name="Csuros M."/>
            <person name="Glasscock J."/>
            <person name="Harris R.A."/>
            <person name="Havlak P."/>
            <person name="Jackson A.R."/>
            <person name="Jiang H."/>
            <person name="Liu Y."/>
            <person name="Messina D.N."/>
            <person name="Shen Y."/>
            <person name="Song H.X.-Z."/>
            <person name="Wylie T."/>
            <person name="Zhang L."/>
            <person name="Birney E."/>
            <person name="Han K."/>
            <person name="Konkel M.K."/>
            <person name="Lee J."/>
            <person name="Smit A.F.A."/>
            <person name="Ullmer B."/>
            <person name="Wang H."/>
            <person name="Xing J."/>
            <person name="Burhans R."/>
            <person name="Cheng Z."/>
            <person name="Karro J.E."/>
            <person name="Ma J."/>
            <person name="Raney B."/>
            <person name="She X."/>
            <person name="Cox M.J."/>
            <person name="Demuth J.P."/>
            <person name="Dumas L.J."/>
            <person name="Han S.-G."/>
            <person name="Hopkins J."/>
            <person name="Karimpour-Fard A."/>
            <person name="Kim Y.H."/>
            <person name="Pollack J.R."/>
            <person name="Vinar T."/>
            <person name="Addo-Quaye C."/>
            <person name="Degenhardt J."/>
            <person name="Denby A."/>
            <person name="Hubisz M.J."/>
            <person name="Indap A."/>
            <person name="Kosiol C."/>
            <person name="Lahn B.T."/>
            <person name="Lawson H.A."/>
            <person name="Marklein A."/>
            <person name="Nielsen R."/>
            <person name="Vallender E.J."/>
            <person name="Clark A.G."/>
            <person name="Ferguson B."/>
            <person name="Hernandez R.D."/>
            <person name="Hirani K."/>
            <person name="Kehrer-Sawatzki H."/>
            <person name="Kolb J."/>
            <person name="Patil S."/>
            <person name="Pu L.-L."/>
            <person name="Ren Y."/>
            <person name="Smith D.G."/>
            <person name="Wheeler D.A."/>
            <person name="Schenck I."/>
            <person name="Ball E.V."/>
            <person name="Chen R."/>
            <person name="Cooper D.N."/>
            <person name="Giardine B."/>
            <person name="Hsu F."/>
            <person name="Kent W.J."/>
            <person name="Lesk A."/>
            <person name="Nelson D.L."/>
            <person name="O'brien W.E."/>
            <person name="Pruefer K."/>
            <person name="Stenson P.D."/>
            <person name="Wallace J.C."/>
            <person name="Ke H."/>
            <person name="Liu X.-M."/>
            <person name="Wang P."/>
            <person name="Xiang A.P."/>
            <person name="Yang F."/>
            <person name="Barber G.P."/>
            <person name="Haussler D."/>
            <person name="Karolchik D."/>
            <person name="Kern A.D."/>
            <person name="Kuhn R.M."/>
            <person name="Smith K.E."/>
            <person name="Zwieg A.S."/>
        </authorList>
    </citation>
    <scope>NUCLEOTIDE SEQUENCE [LARGE SCALE GENOMIC DNA]</scope>
    <source>
        <strain evidence="9">17573</strain>
    </source>
</reference>
<dbReference type="InterPro" id="IPR003599">
    <property type="entry name" value="Ig_sub"/>
</dbReference>
<feature type="signal peptide" evidence="6">
    <location>
        <begin position="1"/>
        <end position="34"/>
    </location>
</feature>
<evidence type="ECO:0000256" key="1">
    <source>
        <dbReference type="ARBA" id="ARBA00022729"/>
    </source>
</evidence>
<dbReference type="SMR" id="F6YVT9"/>
<dbReference type="GeneTree" id="ENSGT01100000263479"/>
<reference evidence="8" key="2">
    <citation type="submission" date="2019-01" db="EMBL/GenBank/DDBJ databases">
        <authorList>
            <person name="Graves T."/>
            <person name="Eichler E.E."/>
            <person name="Wilson R.K."/>
        </authorList>
    </citation>
    <scope>NUCLEOTIDE SEQUENCE [LARGE SCALE GENOMIC DNA]</scope>
    <source>
        <strain evidence="8">17573</strain>
    </source>
</reference>
<evidence type="ECO:0000313" key="8">
    <source>
        <dbReference type="Ensembl" id="ENSMMUP00000017645.4"/>
    </source>
</evidence>
<dbReference type="PROSITE" id="PS50835">
    <property type="entry name" value="IG_LIKE"/>
    <property type="match status" value="2"/>
</dbReference>
<dbReference type="AlphaFoldDB" id="F6YVT9"/>
<evidence type="ECO:0000256" key="4">
    <source>
        <dbReference type="ARBA" id="ARBA00038222"/>
    </source>
</evidence>
<evidence type="ECO:0000256" key="6">
    <source>
        <dbReference type="SAM" id="SignalP"/>
    </source>
</evidence>
<dbReference type="FunFam" id="2.60.40.10:FF:000340">
    <property type="entry name" value="Carcinoembryonic antigen-related cell adhesion molecule 1"/>
    <property type="match status" value="1"/>
</dbReference>
<dbReference type="InterPro" id="IPR013783">
    <property type="entry name" value="Ig-like_fold"/>
</dbReference>
<reference evidence="8" key="4">
    <citation type="submission" date="2025-09" db="UniProtKB">
        <authorList>
            <consortium name="Ensembl"/>
        </authorList>
    </citation>
    <scope>IDENTIFICATION</scope>
    <source>
        <strain evidence="8">17573</strain>
    </source>
</reference>
<dbReference type="Pfam" id="PF07686">
    <property type="entry name" value="V-set"/>
    <property type="match status" value="1"/>
</dbReference>
<proteinExistence type="inferred from homology"/>
<dbReference type="Bgee" id="ENSMMUG00000018103">
    <property type="expression patterns" value="Expressed in colon and 16 other cell types or tissues"/>
</dbReference>
<evidence type="ECO:0000256" key="2">
    <source>
        <dbReference type="ARBA" id="ARBA00023180"/>
    </source>
</evidence>
<dbReference type="CDD" id="cd05774">
    <property type="entry name" value="IgV_CEACAM_D1"/>
    <property type="match status" value="1"/>
</dbReference>
<dbReference type="PANTHER" id="PTHR44427">
    <property type="entry name" value="CARCINOEMBRYONIC ANTIGEN-RELATED CELL ADHESION MOLECULE 19"/>
    <property type="match status" value="1"/>
</dbReference>
<keyword evidence="2" id="KW-0325">Glycoprotein</keyword>
<dbReference type="InterPro" id="IPR003598">
    <property type="entry name" value="Ig_sub2"/>
</dbReference>
<name>F6YVT9_MACMU</name>
<dbReference type="SUPFAM" id="SSF48726">
    <property type="entry name" value="Immunoglobulin"/>
    <property type="match status" value="3"/>
</dbReference>
<evidence type="ECO:0000313" key="9">
    <source>
        <dbReference type="Proteomes" id="UP000006718"/>
    </source>
</evidence>
<dbReference type="InterPro" id="IPR013106">
    <property type="entry name" value="Ig_V-set"/>
</dbReference>
<dbReference type="SMART" id="SM00408">
    <property type="entry name" value="IGc2"/>
    <property type="match status" value="2"/>
</dbReference>
<dbReference type="CDD" id="cd05740">
    <property type="entry name" value="IgI_hCEACAM_2_4_6_like"/>
    <property type="match status" value="1"/>
</dbReference>
<feature type="domain" description="Ig-like" evidence="7">
    <location>
        <begin position="145"/>
        <end position="226"/>
    </location>
</feature>
<organism evidence="8 9">
    <name type="scientific">Macaca mulatta</name>
    <name type="common">Rhesus macaque</name>
    <dbReference type="NCBI Taxonomy" id="9544"/>
    <lineage>
        <taxon>Eukaryota</taxon>
        <taxon>Metazoa</taxon>
        <taxon>Chordata</taxon>
        <taxon>Craniata</taxon>
        <taxon>Vertebrata</taxon>
        <taxon>Euteleostomi</taxon>
        <taxon>Mammalia</taxon>
        <taxon>Eutheria</taxon>
        <taxon>Euarchontoglires</taxon>
        <taxon>Primates</taxon>
        <taxon>Haplorrhini</taxon>
        <taxon>Catarrhini</taxon>
        <taxon>Cercopithecidae</taxon>
        <taxon>Cercopithecinae</taxon>
        <taxon>Macaca</taxon>
    </lineage>
</organism>
<dbReference type="Pfam" id="PF13895">
    <property type="entry name" value="Ig_2"/>
    <property type="match status" value="1"/>
</dbReference>
<dbReference type="Pfam" id="PF13927">
    <property type="entry name" value="Ig_3"/>
    <property type="match status" value="1"/>
</dbReference>
<evidence type="ECO:0000259" key="7">
    <source>
        <dbReference type="PROSITE" id="PS50835"/>
    </source>
</evidence>
<evidence type="ECO:0000256" key="3">
    <source>
        <dbReference type="ARBA" id="ARBA00023319"/>
    </source>
</evidence>
<evidence type="ECO:0000256" key="5">
    <source>
        <dbReference type="SAM" id="Phobius"/>
    </source>
</evidence>
<reference evidence="8" key="3">
    <citation type="submission" date="2025-08" db="UniProtKB">
        <authorList>
            <consortium name="Ensembl"/>
        </authorList>
    </citation>
    <scope>IDENTIFICATION</scope>
    <source>
        <strain evidence="8">17573</strain>
    </source>
</reference>
<dbReference type="Ensembl" id="ENSMMUT00000018843.4">
    <property type="protein sequence ID" value="ENSMMUP00000017645.4"/>
    <property type="gene ID" value="ENSMMUG00000018103.3"/>
</dbReference>
<accession>F6YVT9</accession>
<dbReference type="VEuPathDB" id="HostDB:ENSMMUG00000018103"/>
<protein>
    <submittedName>
        <fullName evidence="8">CEA cell adhesion molecule 5</fullName>
    </submittedName>
</protein>
<feature type="chain" id="PRO_5023849854" evidence="6">
    <location>
        <begin position="35"/>
        <end position="444"/>
    </location>
</feature>
<keyword evidence="1 6" id="KW-0732">Signal</keyword>
<dbReference type="Gene3D" id="2.60.40.10">
    <property type="entry name" value="Immunoglobulins"/>
    <property type="match status" value="3"/>
</dbReference>
<feature type="domain" description="Ig-like" evidence="7">
    <location>
        <begin position="237"/>
        <end position="317"/>
    </location>
</feature>
<feature type="transmembrane region" description="Helical" evidence="5">
    <location>
        <begin position="330"/>
        <end position="355"/>
    </location>
</feature>
<dbReference type="HOGENOM" id="CLU_978430_0_0_1"/>
<keyword evidence="3" id="KW-0393">Immunoglobulin domain</keyword>
<sequence>MGPPSAPPCRICVPWKEVLLTASLLTFWNPPTTAQLTIESRPFNVAEGKEVLLLAHNLPQNTLGFNWYKGERVDAKRLIVAYVIETQQTTPGPAHSGRETVYSNASLLIQNVTQNDTGSYTLQVIKGDLVNEEATGRFWVYPELPKPSITSNNSNPVEDKDAVAFTCGSEAQDPTYLWWVNGQSLPVSPRLQLSNGNRTLTLLSVTRNDTGPYECEIQNPASVNFSDPVTLDVLYGPGIPTISPPDSYYHPGANLNLSCHVASNPPTQYSWFVSGMLQQHTQNLLIANITVDNSGSYACLAHNSATGLSTITVKTITVSEENAPGLPVGAVASMVTGVLVGVALVAALVCFLLLAKTRRTLTFPRTSIQHDLKEQQPQVLAPGRGPSHSSAFLMSSLSAAQAPRPGPRTAAPIYEVSVGHGCSGPTGPRGPRICPDWHRLSSEI</sequence>
<dbReference type="InterPro" id="IPR007110">
    <property type="entry name" value="Ig-like_dom"/>
</dbReference>